<dbReference type="RefSeq" id="WP_184189221.1">
    <property type="nucleotide sequence ID" value="NZ_JACHLE010000002.1"/>
</dbReference>
<keyword evidence="1" id="KW-0812">Transmembrane</keyword>
<keyword evidence="4" id="KW-1185">Reference proteome</keyword>
<name>A0A840KHD2_9FLAO</name>
<reference evidence="3 4" key="1">
    <citation type="submission" date="2020-08" db="EMBL/GenBank/DDBJ databases">
        <title>Functional genomics of gut bacteria from endangered species of beetles.</title>
        <authorList>
            <person name="Carlos-Shanley C."/>
        </authorList>
    </citation>
    <scope>NUCLEOTIDE SEQUENCE [LARGE SCALE GENOMIC DNA]</scope>
    <source>
        <strain evidence="3 4">S00151</strain>
    </source>
</reference>
<dbReference type="Pfam" id="PF13239">
    <property type="entry name" value="2TM"/>
    <property type="match status" value="1"/>
</dbReference>
<feature type="domain" description="2TM" evidence="2">
    <location>
        <begin position="13"/>
        <end position="96"/>
    </location>
</feature>
<comment type="caution">
    <text evidence="3">The sequence shown here is derived from an EMBL/GenBank/DDBJ whole genome shotgun (WGS) entry which is preliminary data.</text>
</comment>
<feature type="transmembrane region" description="Helical" evidence="1">
    <location>
        <begin position="62"/>
        <end position="82"/>
    </location>
</feature>
<feature type="transmembrane region" description="Helical" evidence="1">
    <location>
        <begin position="24"/>
        <end position="42"/>
    </location>
</feature>
<evidence type="ECO:0000313" key="4">
    <source>
        <dbReference type="Proteomes" id="UP000592180"/>
    </source>
</evidence>
<keyword evidence="1" id="KW-0472">Membrane</keyword>
<dbReference type="InterPro" id="IPR025698">
    <property type="entry name" value="2TM_dom"/>
</dbReference>
<dbReference type="EMBL" id="JACHLE010000002">
    <property type="protein sequence ID" value="MBB4806910.1"/>
    <property type="molecule type" value="Genomic_DNA"/>
</dbReference>
<evidence type="ECO:0000259" key="2">
    <source>
        <dbReference type="Pfam" id="PF13239"/>
    </source>
</evidence>
<accession>A0A840KHD2</accession>
<organism evidence="3 4">
    <name type="scientific">Chryseobacterium defluvii</name>
    <dbReference type="NCBI Taxonomy" id="160396"/>
    <lineage>
        <taxon>Bacteria</taxon>
        <taxon>Pseudomonadati</taxon>
        <taxon>Bacteroidota</taxon>
        <taxon>Flavobacteriia</taxon>
        <taxon>Flavobacteriales</taxon>
        <taxon>Weeksellaceae</taxon>
        <taxon>Chryseobacterium group</taxon>
        <taxon>Chryseobacterium</taxon>
    </lineage>
</organism>
<sequence>MENMDDNDIRYLEAEKKVKKLKNFYMSVFIYFAVNAFILYMNYRSLQPGESIWHFKYFLVPFFWGIGLVGYAMTVFLPGFLLGSKWEKRKIKELMDKDK</sequence>
<evidence type="ECO:0000256" key="1">
    <source>
        <dbReference type="SAM" id="Phobius"/>
    </source>
</evidence>
<keyword evidence="1" id="KW-1133">Transmembrane helix</keyword>
<evidence type="ECO:0000313" key="3">
    <source>
        <dbReference type="EMBL" id="MBB4806910.1"/>
    </source>
</evidence>
<dbReference type="AlphaFoldDB" id="A0A840KHD2"/>
<gene>
    <name evidence="3" type="ORF">HNP38_002206</name>
</gene>
<protein>
    <recommendedName>
        <fullName evidence="2">2TM domain-containing protein</fullName>
    </recommendedName>
</protein>
<dbReference type="Proteomes" id="UP000592180">
    <property type="component" value="Unassembled WGS sequence"/>
</dbReference>
<proteinExistence type="predicted"/>